<evidence type="ECO:0000256" key="8">
    <source>
        <dbReference type="ARBA" id="ARBA00022840"/>
    </source>
</evidence>
<dbReference type="PROSITE" id="PS00108">
    <property type="entry name" value="PROTEIN_KINASE_ST"/>
    <property type="match status" value="1"/>
</dbReference>
<evidence type="ECO:0000313" key="13">
    <source>
        <dbReference type="EMBL" id="CAI0459389.1"/>
    </source>
</evidence>
<feature type="region of interest" description="Disordered" evidence="11">
    <location>
        <begin position="93"/>
        <end position="112"/>
    </location>
</feature>
<dbReference type="SMART" id="SM00220">
    <property type="entry name" value="S_TKc"/>
    <property type="match status" value="1"/>
</dbReference>
<dbReference type="PANTHER" id="PTHR24056:SF501">
    <property type="entry name" value="CYCLIN-DEPENDENT KINASE"/>
    <property type="match status" value="1"/>
</dbReference>
<accession>A0AAV0NL91</accession>
<dbReference type="InterPro" id="IPR008271">
    <property type="entry name" value="Ser/Thr_kinase_AS"/>
</dbReference>
<dbReference type="GO" id="GO:0007346">
    <property type="term" value="P:regulation of mitotic cell cycle"/>
    <property type="evidence" value="ECO:0007669"/>
    <property type="project" value="TreeGrafter"/>
</dbReference>
<dbReference type="Pfam" id="PF00069">
    <property type="entry name" value="Pkinase"/>
    <property type="match status" value="1"/>
</dbReference>
<keyword evidence="6" id="KW-0547">Nucleotide-binding</keyword>
<protein>
    <recommendedName>
        <fullName evidence="2">cyclin-dependent kinase</fullName>
        <ecNumber evidence="2">2.7.11.22</ecNumber>
    </recommendedName>
</protein>
<reference evidence="13" key="1">
    <citation type="submission" date="2022-08" db="EMBL/GenBank/DDBJ databases">
        <authorList>
            <person name="Gutierrez-Valencia J."/>
        </authorList>
    </citation>
    <scope>NUCLEOTIDE SEQUENCE</scope>
</reference>
<evidence type="ECO:0000256" key="7">
    <source>
        <dbReference type="ARBA" id="ARBA00022777"/>
    </source>
</evidence>
<evidence type="ECO:0000256" key="9">
    <source>
        <dbReference type="ARBA" id="ARBA00047811"/>
    </source>
</evidence>
<evidence type="ECO:0000256" key="10">
    <source>
        <dbReference type="ARBA" id="ARBA00048367"/>
    </source>
</evidence>
<dbReference type="GO" id="GO:0004693">
    <property type="term" value="F:cyclin-dependent protein serine/threonine kinase activity"/>
    <property type="evidence" value="ECO:0007669"/>
    <property type="project" value="UniProtKB-EC"/>
</dbReference>
<comment type="caution">
    <text evidence="13">The sequence shown here is derived from an EMBL/GenBank/DDBJ whole genome shotgun (WGS) entry which is preliminary data.</text>
</comment>
<evidence type="ECO:0000256" key="6">
    <source>
        <dbReference type="ARBA" id="ARBA00022741"/>
    </source>
</evidence>
<dbReference type="Gene3D" id="1.10.510.10">
    <property type="entry name" value="Transferase(Phosphotransferase) domain 1"/>
    <property type="match status" value="1"/>
</dbReference>
<dbReference type="FunFam" id="1.10.510.10:FF:000211">
    <property type="entry name" value="Cyclin-dependent kinase G-2"/>
    <property type="match status" value="1"/>
</dbReference>
<evidence type="ECO:0000259" key="12">
    <source>
        <dbReference type="PROSITE" id="PS50011"/>
    </source>
</evidence>
<feature type="domain" description="Protein kinase" evidence="12">
    <location>
        <begin position="244"/>
        <end position="537"/>
    </location>
</feature>
<dbReference type="GO" id="GO:0080090">
    <property type="term" value="P:regulation of primary metabolic process"/>
    <property type="evidence" value="ECO:0007669"/>
    <property type="project" value="UniProtKB-ARBA"/>
</dbReference>
<dbReference type="SUPFAM" id="SSF56112">
    <property type="entry name" value="Protein kinase-like (PK-like)"/>
    <property type="match status" value="1"/>
</dbReference>
<keyword evidence="3" id="KW-0723">Serine/threonine-protein kinase</keyword>
<keyword evidence="7" id="KW-0418">Kinase</keyword>
<dbReference type="GO" id="GO:0005524">
    <property type="term" value="F:ATP binding"/>
    <property type="evidence" value="ECO:0007669"/>
    <property type="project" value="UniProtKB-KW"/>
</dbReference>
<dbReference type="Proteomes" id="UP001154282">
    <property type="component" value="Unassembled WGS sequence"/>
</dbReference>
<evidence type="ECO:0000256" key="5">
    <source>
        <dbReference type="ARBA" id="ARBA00022679"/>
    </source>
</evidence>
<evidence type="ECO:0000256" key="4">
    <source>
        <dbReference type="ARBA" id="ARBA00022553"/>
    </source>
</evidence>
<dbReference type="InterPro" id="IPR050108">
    <property type="entry name" value="CDK"/>
</dbReference>
<dbReference type="EC" id="2.7.11.22" evidence="2"/>
<dbReference type="PANTHER" id="PTHR24056">
    <property type="entry name" value="CELL DIVISION PROTEIN KINASE"/>
    <property type="match status" value="1"/>
</dbReference>
<keyword evidence="8" id="KW-0067">ATP-binding</keyword>
<comment type="catalytic activity">
    <reaction evidence="10">
        <text>L-seryl-[protein] + ATP = O-phospho-L-seryl-[protein] + ADP + H(+)</text>
        <dbReference type="Rhea" id="RHEA:17989"/>
        <dbReference type="Rhea" id="RHEA-COMP:9863"/>
        <dbReference type="Rhea" id="RHEA-COMP:11604"/>
        <dbReference type="ChEBI" id="CHEBI:15378"/>
        <dbReference type="ChEBI" id="CHEBI:29999"/>
        <dbReference type="ChEBI" id="CHEBI:30616"/>
        <dbReference type="ChEBI" id="CHEBI:83421"/>
        <dbReference type="ChEBI" id="CHEBI:456216"/>
        <dbReference type="EC" id="2.7.11.22"/>
    </reaction>
</comment>
<dbReference type="Gene3D" id="3.30.200.20">
    <property type="entry name" value="Phosphorylase Kinase, domain 1"/>
    <property type="match status" value="1"/>
</dbReference>
<evidence type="ECO:0000256" key="11">
    <source>
        <dbReference type="SAM" id="MobiDB-lite"/>
    </source>
</evidence>
<keyword evidence="4" id="KW-0597">Phosphoprotein</keyword>
<dbReference type="GO" id="GO:0005634">
    <property type="term" value="C:nucleus"/>
    <property type="evidence" value="ECO:0007669"/>
    <property type="project" value="UniProtKB-ARBA"/>
</dbReference>
<dbReference type="InterPro" id="IPR045267">
    <property type="entry name" value="CDK11/PITSLRE_STKc"/>
</dbReference>
<evidence type="ECO:0000256" key="1">
    <source>
        <dbReference type="ARBA" id="ARBA00006485"/>
    </source>
</evidence>
<evidence type="ECO:0000256" key="2">
    <source>
        <dbReference type="ARBA" id="ARBA00012425"/>
    </source>
</evidence>
<dbReference type="InterPro" id="IPR011009">
    <property type="entry name" value="Kinase-like_dom_sf"/>
</dbReference>
<sequence>MAAGQVHVARRRDYNGYFKSETYHLKNGARGHCVSSRISSSSSKSAGFSCGKEKLDHIRNEKNPLDSLRLEDGEISHPQKKRKFSPIVWNIEDNGEVSPSTPHSLRGCGDQGMSTDCDRNGLDVTVIIQDQYQGKTEDLVQGRNISMSRWSFDSDCLSDDEMPQNEDVPRKSSSPSSGLVEMGSAGGGEDAPNKLEDVAITSGNDSCCLKEVCSDDESEFTEDILVADKRRVNMLQCCRSVSEYERLNAINEGTYGKVYKAKDKKSGEVVAVKMVKMDHGVEDHGFPVSSLREINLLFGLQHPSIVQVKEVVMDDRDNVYMVMEYMEHDLKELTQGMKQSFSTSEVKCLMLQLLEGVMYLHDNWIIHRDLKTSNLLLNNQGDLKICDFGMSRQYGSSPSKPYTSLVVTLWYRAPELLLGAKQYSTAVDMWSVGCIMAELLGKEPLFNGTNELGQLKKIFGILGTPNEDIWPGFSKLSAAKPIFTQQPYNLLRKKFPAASFTGSPVLSDLGYDLLSKLLSYDPNKRITADAAIDHPWFREVPLPKAREFMPTFPPQISRKVRELV</sequence>
<dbReference type="AlphaFoldDB" id="A0AAV0NL91"/>
<comment type="similarity">
    <text evidence="1">Belongs to the protein kinase superfamily. CMGC Ser/Thr protein kinase family. CDC2/CDKX subfamily.</text>
</comment>
<dbReference type="PROSITE" id="PS50011">
    <property type="entry name" value="PROTEIN_KINASE_DOM"/>
    <property type="match status" value="1"/>
</dbReference>
<keyword evidence="5" id="KW-0808">Transferase</keyword>
<dbReference type="FunFam" id="3.30.200.20:FF:000172">
    <property type="entry name" value="cyclin-dependent kinase G-2 isoform X1"/>
    <property type="match status" value="1"/>
</dbReference>
<name>A0AAV0NL91_9ROSI</name>
<dbReference type="CDD" id="cd07843">
    <property type="entry name" value="STKc_CDC2L1"/>
    <property type="match status" value="1"/>
</dbReference>
<gene>
    <name evidence="13" type="ORF">LITE_LOCUS33973</name>
</gene>
<dbReference type="InterPro" id="IPR000719">
    <property type="entry name" value="Prot_kinase_dom"/>
</dbReference>
<evidence type="ECO:0000313" key="14">
    <source>
        <dbReference type="Proteomes" id="UP001154282"/>
    </source>
</evidence>
<dbReference type="GO" id="GO:0010556">
    <property type="term" value="P:regulation of macromolecule biosynthetic process"/>
    <property type="evidence" value="ECO:0007669"/>
    <property type="project" value="UniProtKB-ARBA"/>
</dbReference>
<organism evidence="13 14">
    <name type="scientific">Linum tenue</name>
    <dbReference type="NCBI Taxonomy" id="586396"/>
    <lineage>
        <taxon>Eukaryota</taxon>
        <taxon>Viridiplantae</taxon>
        <taxon>Streptophyta</taxon>
        <taxon>Embryophyta</taxon>
        <taxon>Tracheophyta</taxon>
        <taxon>Spermatophyta</taxon>
        <taxon>Magnoliopsida</taxon>
        <taxon>eudicotyledons</taxon>
        <taxon>Gunneridae</taxon>
        <taxon>Pentapetalae</taxon>
        <taxon>rosids</taxon>
        <taxon>fabids</taxon>
        <taxon>Malpighiales</taxon>
        <taxon>Linaceae</taxon>
        <taxon>Linum</taxon>
    </lineage>
</organism>
<evidence type="ECO:0000256" key="3">
    <source>
        <dbReference type="ARBA" id="ARBA00022527"/>
    </source>
</evidence>
<feature type="region of interest" description="Disordered" evidence="11">
    <location>
        <begin position="155"/>
        <end position="195"/>
    </location>
</feature>
<comment type="catalytic activity">
    <reaction evidence="9">
        <text>L-threonyl-[protein] + ATP = O-phospho-L-threonyl-[protein] + ADP + H(+)</text>
        <dbReference type="Rhea" id="RHEA:46608"/>
        <dbReference type="Rhea" id="RHEA-COMP:11060"/>
        <dbReference type="Rhea" id="RHEA-COMP:11605"/>
        <dbReference type="ChEBI" id="CHEBI:15378"/>
        <dbReference type="ChEBI" id="CHEBI:30013"/>
        <dbReference type="ChEBI" id="CHEBI:30616"/>
        <dbReference type="ChEBI" id="CHEBI:61977"/>
        <dbReference type="ChEBI" id="CHEBI:456216"/>
        <dbReference type="EC" id="2.7.11.22"/>
    </reaction>
</comment>
<dbReference type="EMBL" id="CAMGYJ010000008">
    <property type="protein sequence ID" value="CAI0459389.1"/>
    <property type="molecule type" value="Genomic_DNA"/>
</dbReference>
<proteinExistence type="inferred from homology"/>
<keyword evidence="14" id="KW-1185">Reference proteome</keyword>